<reference evidence="8 9" key="1">
    <citation type="submission" date="2020-03" db="EMBL/GenBank/DDBJ databases">
        <title>Draft Genome Sequence of Cudoniella acicularis.</title>
        <authorList>
            <person name="Buettner E."/>
            <person name="Kellner H."/>
        </authorList>
    </citation>
    <scope>NUCLEOTIDE SEQUENCE [LARGE SCALE GENOMIC DNA]</scope>
    <source>
        <strain evidence="8 9">DSM 108380</strain>
    </source>
</reference>
<dbReference type="OrthoDB" id="10021397at2759"/>
<keyword evidence="9" id="KW-1185">Reference proteome</keyword>
<keyword evidence="3" id="KW-0813">Transport</keyword>
<comment type="subcellular location">
    <subcellularLocation>
        <location evidence="1">Membrane</location>
        <topology evidence="1">Multi-pass membrane protein</topology>
    </subcellularLocation>
</comment>
<dbReference type="AlphaFoldDB" id="A0A8H4RU76"/>
<evidence type="ECO:0000256" key="5">
    <source>
        <dbReference type="ARBA" id="ARBA00022989"/>
    </source>
</evidence>
<name>A0A8H4RU76_9HELO</name>
<protein>
    <submittedName>
        <fullName evidence="8">Uncharacterized protein</fullName>
    </submittedName>
</protein>
<evidence type="ECO:0000256" key="2">
    <source>
        <dbReference type="ARBA" id="ARBA00007520"/>
    </source>
</evidence>
<organism evidence="8 9">
    <name type="scientific">Cudoniella acicularis</name>
    <dbReference type="NCBI Taxonomy" id="354080"/>
    <lineage>
        <taxon>Eukaryota</taxon>
        <taxon>Fungi</taxon>
        <taxon>Dikarya</taxon>
        <taxon>Ascomycota</taxon>
        <taxon>Pezizomycotina</taxon>
        <taxon>Leotiomycetes</taxon>
        <taxon>Helotiales</taxon>
        <taxon>Tricladiaceae</taxon>
        <taxon>Cudoniella</taxon>
    </lineage>
</organism>
<feature type="transmembrane region" description="Helical" evidence="7">
    <location>
        <begin position="251"/>
        <end position="269"/>
    </location>
</feature>
<dbReference type="PANTHER" id="PTHR23501:SF12">
    <property type="entry name" value="MAJOR FACILITATOR SUPERFAMILY (MFS) PROFILE DOMAIN-CONTAINING PROTEIN-RELATED"/>
    <property type="match status" value="1"/>
</dbReference>
<evidence type="ECO:0000256" key="6">
    <source>
        <dbReference type="ARBA" id="ARBA00023136"/>
    </source>
</evidence>
<keyword evidence="4 7" id="KW-0812">Transmembrane</keyword>
<keyword evidence="6 7" id="KW-0472">Membrane</keyword>
<gene>
    <name evidence="8" type="ORF">G7Y89_g2577</name>
</gene>
<dbReference type="EMBL" id="JAAMPI010000115">
    <property type="protein sequence ID" value="KAF4635521.1"/>
    <property type="molecule type" value="Genomic_DNA"/>
</dbReference>
<evidence type="ECO:0000256" key="4">
    <source>
        <dbReference type="ARBA" id="ARBA00022692"/>
    </source>
</evidence>
<dbReference type="GO" id="GO:0005886">
    <property type="term" value="C:plasma membrane"/>
    <property type="evidence" value="ECO:0007669"/>
    <property type="project" value="TreeGrafter"/>
</dbReference>
<evidence type="ECO:0000256" key="3">
    <source>
        <dbReference type="ARBA" id="ARBA00022448"/>
    </source>
</evidence>
<dbReference type="SUPFAM" id="SSF103473">
    <property type="entry name" value="MFS general substrate transporter"/>
    <property type="match status" value="1"/>
</dbReference>
<keyword evidence="5 7" id="KW-1133">Transmembrane helix</keyword>
<dbReference type="PANTHER" id="PTHR23501">
    <property type="entry name" value="MAJOR FACILITATOR SUPERFAMILY"/>
    <property type="match status" value="1"/>
</dbReference>
<evidence type="ECO:0000313" key="9">
    <source>
        <dbReference type="Proteomes" id="UP000566819"/>
    </source>
</evidence>
<feature type="transmembrane region" description="Helical" evidence="7">
    <location>
        <begin position="398"/>
        <end position="416"/>
    </location>
</feature>
<comment type="caution">
    <text evidence="8">The sequence shown here is derived from an EMBL/GenBank/DDBJ whole genome shotgun (WGS) entry which is preliminary data.</text>
</comment>
<sequence>MGLRLIWPQNCSTPQFSPDFTSSAVLIKPSHCLLPNTQNFLSIIRAIIETQQLSGVLEKNVLPISGDSSTINIDVDGKCEDAPPQNSDGGIEENIRKLHGYKWFLMYDLDGTVAADIQVPIIDAFSHVEAAFYTIFDAKFPFISGVLLFEAGSTICGEAPNMNALILGRVIAGDDTGGRIVKNRTQILLNLQPAAAVTNIFVPVYYIPLYFQFIQGETPVKSSVRLLPFILFLVTTNVASGFLLPKIGYYSAMYAVTGIIMTIGGSLMYTVSPGTSLSNIYGYSILLAVGAGLTFQIGYSVAAVKAAQQGYSAKYIQGTIPMQNVSQIGGTLMCLLISGQIFQSIAFRNMVKVLTGENFSTAEIRGAISGTQSTLFERLDPQLLALAREAIGDAIRRVYFLSIGAGALSLICALLMKMENLLGGKATEEDA</sequence>
<dbReference type="GO" id="GO:0022857">
    <property type="term" value="F:transmembrane transporter activity"/>
    <property type="evidence" value="ECO:0007669"/>
    <property type="project" value="TreeGrafter"/>
</dbReference>
<evidence type="ECO:0000256" key="1">
    <source>
        <dbReference type="ARBA" id="ARBA00004141"/>
    </source>
</evidence>
<accession>A0A8H4RU76</accession>
<evidence type="ECO:0000256" key="7">
    <source>
        <dbReference type="SAM" id="Phobius"/>
    </source>
</evidence>
<proteinExistence type="inferred from homology"/>
<evidence type="ECO:0000313" key="8">
    <source>
        <dbReference type="EMBL" id="KAF4635521.1"/>
    </source>
</evidence>
<dbReference type="InterPro" id="IPR036259">
    <property type="entry name" value="MFS_trans_sf"/>
</dbReference>
<feature type="transmembrane region" description="Helical" evidence="7">
    <location>
        <begin position="226"/>
        <end position="244"/>
    </location>
</feature>
<dbReference type="Proteomes" id="UP000566819">
    <property type="component" value="Unassembled WGS sequence"/>
</dbReference>
<comment type="similarity">
    <text evidence="2">Belongs to the major facilitator superfamily. TCR/Tet family.</text>
</comment>
<feature type="transmembrane region" description="Helical" evidence="7">
    <location>
        <begin position="281"/>
        <end position="304"/>
    </location>
</feature>
<feature type="transmembrane region" description="Helical" evidence="7">
    <location>
        <begin position="187"/>
        <end position="206"/>
    </location>
</feature>